<comment type="caution">
    <text evidence="3">The sequence shown here is derived from an EMBL/GenBank/DDBJ whole genome shotgun (WGS) entry which is preliminary data.</text>
</comment>
<dbReference type="Pfam" id="PF03641">
    <property type="entry name" value="Lysine_decarbox"/>
    <property type="match status" value="1"/>
</dbReference>
<evidence type="ECO:0000313" key="4">
    <source>
        <dbReference type="Proteomes" id="UP000571017"/>
    </source>
</evidence>
<dbReference type="EMBL" id="JACEFG010000002">
    <property type="protein sequence ID" value="MBA2174778.1"/>
    <property type="molecule type" value="Genomic_DNA"/>
</dbReference>
<proteinExistence type="inferred from homology"/>
<dbReference type="AlphaFoldDB" id="A0A838CSB9"/>
<protein>
    <recommendedName>
        <fullName evidence="2">Cytokinin riboside 5'-monophosphate phosphoribohydrolase</fullName>
        <ecNumber evidence="2">3.2.2.n1</ecNumber>
    </recommendedName>
</protein>
<sequence length="183" mass="20042">MKQICVFAGSSKGNNPAFVEQAKALGKAFVDQDIALIYGGAQSGLMGALADTILESGGKVTGVMPTHLFEKEVAHTGLTELIEVSSMHERKAKMSELADGYIALPGGFGTFEELFEVISWAQIGLHRKPLALYNVEGYYTPLIKLIDHAITEGFVPESNKEMILQSNRPSDLLQVMEQFREKH</sequence>
<dbReference type="RefSeq" id="WP_181471841.1">
    <property type="nucleotide sequence ID" value="NZ_JACEFG010000002.1"/>
</dbReference>
<organism evidence="3 4">
    <name type="scientific">Halobacillus locisalis</name>
    <dbReference type="NCBI Taxonomy" id="220753"/>
    <lineage>
        <taxon>Bacteria</taxon>
        <taxon>Bacillati</taxon>
        <taxon>Bacillota</taxon>
        <taxon>Bacilli</taxon>
        <taxon>Bacillales</taxon>
        <taxon>Bacillaceae</taxon>
        <taxon>Halobacillus</taxon>
    </lineage>
</organism>
<dbReference type="NCBIfam" id="TIGR00730">
    <property type="entry name" value="Rossman fold protein, TIGR00730 family"/>
    <property type="match status" value="1"/>
</dbReference>
<dbReference type="SUPFAM" id="SSF102405">
    <property type="entry name" value="MCP/YpsA-like"/>
    <property type="match status" value="1"/>
</dbReference>
<reference evidence="3 4" key="1">
    <citation type="journal article" date="2004" name="Extremophiles">
        <title>Halobacillus locisalis sp. nov., a halophilic bacterium isolated from a marine solar saltern of the Yellow Sea in Korea.</title>
        <authorList>
            <person name="Yoon J.H."/>
            <person name="Kang K.H."/>
            <person name="Oh T.K."/>
            <person name="Park Y.H."/>
        </authorList>
    </citation>
    <scope>NUCLEOTIDE SEQUENCE [LARGE SCALE GENOMIC DNA]</scope>
    <source>
        <strain evidence="3 4">KCTC 3788</strain>
    </source>
</reference>
<dbReference type="PANTHER" id="PTHR31223:SF70">
    <property type="entry name" value="LOG FAMILY PROTEIN YJL055W"/>
    <property type="match status" value="1"/>
</dbReference>
<dbReference type="GO" id="GO:0009691">
    <property type="term" value="P:cytokinin biosynthetic process"/>
    <property type="evidence" value="ECO:0007669"/>
    <property type="project" value="UniProtKB-UniRule"/>
</dbReference>
<dbReference type="InterPro" id="IPR031100">
    <property type="entry name" value="LOG_fam"/>
</dbReference>
<dbReference type="InterPro" id="IPR005269">
    <property type="entry name" value="LOG"/>
</dbReference>
<evidence type="ECO:0000256" key="1">
    <source>
        <dbReference type="ARBA" id="ARBA00006763"/>
    </source>
</evidence>
<keyword evidence="2" id="KW-0203">Cytokinin biosynthesis</keyword>
<dbReference type="FunFam" id="3.40.50.450:FF:000012">
    <property type="entry name" value="LOG family protein YvdD"/>
    <property type="match status" value="1"/>
</dbReference>
<evidence type="ECO:0000313" key="3">
    <source>
        <dbReference type="EMBL" id="MBA2174778.1"/>
    </source>
</evidence>
<dbReference type="GO" id="GO:0016799">
    <property type="term" value="F:hydrolase activity, hydrolyzing N-glycosyl compounds"/>
    <property type="evidence" value="ECO:0007669"/>
    <property type="project" value="TreeGrafter"/>
</dbReference>
<keyword evidence="4" id="KW-1185">Reference proteome</keyword>
<dbReference type="PANTHER" id="PTHR31223">
    <property type="entry name" value="LOG FAMILY PROTEIN YJL055W"/>
    <property type="match status" value="1"/>
</dbReference>
<gene>
    <name evidence="3" type="ORF">H0266_07720</name>
</gene>
<dbReference type="GO" id="GO:0005829">
    <property type="term" value="C:cytosol"/>
    <property type="evidence" value="ECO:0007669"/>
    <property type="project" value="TreeGrafter"/>
</dbReference>
<evidence type="ECO:0000256" key="2">
    <source>
        <dbReference type="RuleBase" id="RU363015"/>
    </source>
</evidence>
<accession>A0A838CSB9</accession>
<dbReference type="EC" id="3.2.2.n1" evidence="2"/>
<comment type="similarity">
    <text evidence="1 2">Belongs to the LOG family.</text>
</comment>
<name>A0A838CSB9_9BACI</name>
<keyword evidence="2" id="KW-0378">Hydrolase</keyword>
<dbReference type="Gene3D" id="3.40.50.450">
    <property type="match status" value="1"/>
</dbReference>
<dbReference type="Proteomes" id="UP000571017">
    <property type="component" value="Unassembled WGS sequence"/>
</dbReference>